<comment type="similarity">
    <text evidence="1">Belongs to the short-chain dehydrogenases/reductases (SDR) family.</text>
</comment>
<dbReference type="EMBL" id="LVKK01000159">
    <property type="protein sequence ID" value="OAG34404.1"/>
    <property type="molecule type" value="Genomic_DNA"/>
</dbReference>
<dbReference type="InterPro" id="IPR050259">
    <property type="entry name" value="SDR"/>
</dbReference>
<comment type="caution">
    <text evidence="5">The sequence shown here is derived from an EMBL/GenBank/DDBJ whole genome shotgun (WGS) entry which is preliminary data.</text>
</comment>
<dbReference type="InterPro" id="IPR010730">
    <property type="entry name" value="HET"/>
</dbReference>
<gene>
    <name evidence="5" type="ORF">AYO21_11429</name>
</gene>
<organism evidence="5 6">
    <name type="scientific">Fonsecaea monophora</name>
    <dbReference type="NCBI Taxonomy" id="254056"/>
    <lineage>
        <taxon>Eukaryota</taxon>
        <taxon>Fungi</taxon>
        <taxon>Dikarya</taxon>
        <taxon>Ascomycota</taxon>
        <taxon>Pezizomycotina</taxon>
        <taxon>Eurotiomycetes</taxon>
        <taxon>Chaetothyriomycetidae</taxon>
        <taxon>Chaetothyriales</taxon>
        <taxon>Herpotrichiellaceae</taxon>
        <taxon>Fonsecaea</taxon>
    </lineage>
</organism>
<dbReference type="SUPFAM" id="SSF51735">
    <property type="entry name" value="NAD(P)-binding Rossmann-fold domains"/>
    <property type="match status" value="1"/>
</dbReference>
<evidence type="ECO:0000256" key="2">
    <source>
        <dbReference type="ARBA" id="ARBA00012948"/>
    </source>
</evidence>
<evidence type="ECO:0000313" key="6">
    <source>
        <dbReference type="Proteomes" id="UP000077002"/>
    </source>
</evidence>
<dbReference type="PANTHER" id="PTHR42879">
    <property type="entry name" value="3-OXOACYL-(ACYL-CARRIER-PROTEIN) REDUCTASE"/>
    <property type="match status" value="1"/>
</dbReference>
<reference evidence="5 6" key="1">
    <citation type="submission" date="2016-03" db="EMBL/GenBank/DDBJ databases">
        <title>Draft genome sequence of the Fonsecaea monophora CBS 269.37.</title>
        <authorList>
            <person name="Bombassaro A."/>
            <person name="Vinicius W.A."/>
            <person name="De Hoog S."/>
            <person name="Sun J."/>
            <person name="Souza E.M."/>
            <person name="Raittz R.T."/>
            <person name="Costa F."/>
            <person name="Leao A.C."/>
            <person name="Tadra-Sfeir M.Z."/>
            <person name="Baura V."/>
            <person name="Balsanelli E."/>
            <person name="Pedrosa F.O."/>
            <person name="Moreno L.F."/>
            <person name="Steffens M.B."/>
            <person name="Xi L."/>
            <person name="Bocca A.L."/>
            <person name="Felipe M.S."/>
            <person name="Teixeira M."/>
            <person name="Telles Filho F.Q."/>
            <person name="Azevedo C.M."/>
            <person name="Gomes R."/>
            <person name="Vicente V.A."/>
        </authorList>
    </citation>
    <scope>NUCLEOTIDE SEQUENCE [LARGE SCALE GENOMIC DNA]</scope>
    <source>
        <strain evidence="5 6">CBS 269.37</strain>
    </source>
</reference>
<accession>A0A177EQW8</accession>
<dbReference type="Pfam" id="PF13561">
    <property type="entry name" value="adh_short_C2"/>
    <property type="match status" value="1"/>
</dbReference>
<proteinExistence type="inferred from homology"/>
<dbReference type="PRINTS" id="PR00081">
    <property type="entry name" value="GDHRDH"/>
</dbReference>
<dbReference type="OrthoDB" id="1669814at2759"/>
<dbReference type="InterPro" id="IPR002347">
    <property type="entry name" value="SDR_fam"/>
</dbReference>
<dbReference type="RefSeq" id="XP_022506356.1">
    <property type="nucleotide sequence ID" value="XM_022661322.1"/>
</dbReference>
<dbReference type="InterPro" id="IPR036291">
    <property type="entry name" value="NAD(P)-bd_dom_sf"/>
</dbReference>
<comment type="catalytic activity">
    <reaction evidence="3">
        <text>a (3R)-hydroxyacyl-[ACP] + NADP(+) = a 3-oxoacyl-[ACP] + NADPH + H(+)</text>
        <dbReference type="Rhea" id="RHEA:17397"/>
        <dbReference type="Rhea" id="RHEA-COMP:9916"/>
        <dbReference type="Rhea" id="RHEA-COMP:9945"/>
        <dbReference type="ChEBI" id="CHEBI:15378"/>
        <dbReference type="ChEBI" id="CHEBI:57783"/>
        <dbReference type="ChEBI" id="CHEBI:58349"/>
        <dbReference type="ChEBI" id="CHEBI:78776"/>
        <dbReference type="ChEBI" id="CHEBI:78827"/>
        <dbReference type="EC" id="1.1.1.100"/>
    </reaction>
</comment>
<dbReference type="Proteomes" id="UP000077002">
    <property type="component" value="Unassembled WGS sequence"/>
</dbReference>
<dbReference type="GO" id="GO:0004316">
    <property type="term" value="F:3-oxoacyl-[acyl-carrier-protein] reductase (NADPH) activity"/>
    <property type="evidence" value="ECO:0007669"/>
    <property type="project" value="UniProtKB-EC"/>
</dbReference>
<evidence type="ECO:0000256" key="1">
    <source>
        <dbReference type="ARBA" id="ARBA00006484"/>
    </source>
</evidence>
<protein>
    <recommendedName>
        <fullName evidence="2">3-oxoacyl-[acyl-carrier-protein] reductase</fullName>
        <ecNumber evidence="2">1.1.1.100</ecNumber>
    </recommendedName>
</protein>
<sequence length="622" mass="67854">MSQPESLVIVTGASQGLGAASAVRLAKIYSTIVLVARNESLLRKVAAEVEVEGAKTLTIPADLSLPESAKEVVAKTVDKFGRIDALFNNAGSVKPIDLFKLTDEQWNAGFDLKLHGARRLTIEAWPYLKASKGAVLFMSGVAAEAPKAGNAAVAVVNSAVNALSKAFADRGIEDGIQVNTILPGPVETERLVTMATQVAETKGIPLEEAKENMRKSMGISRFGKPEEIAELVAYLLSPSARWMTGSAVRIDVSDIPWHRGGQQRAHLIAGYGTISMTMSQGRQLNPQPIDSALWHPPGPTRLSARIKSGYCVKVPVNLANRYGSDSTMQNAVLTSGGAEIDGTLVTFDALSWSWGSSGRTETILCDGRPTEIPYNAYAALQELRYRERSRYLWIDAICIKQADDGEKSEQIQKMFGIYATAETVIAWLGNESECGGATIDYLIHFSSNVMHQLGCLDGLKAVYRGLEILASRPWFRRVWSVKDHRQTLRDNALIASLLAKRNLADDSNWILDRILRGAGFFKAMDERDYVYGVLSMTATLTTSVNRRGSAGPSRVPGLDGPPVSILTADQAPCLSVDYSRTVTEVFTDTAEYVMQLHDSLDIILFACQTQRNRIELPSWVPD</sequence>
<evidence type="ECO:0000313" key="5">
    <source>
        <dbReference type="EMBL" id="OAG34404.1"/>
    </source>
</evidence>
<name>A0A177EQW8_9EURO</name>
<dbReference type="Pfam" id="PF06985">
    <property type="entry name" value="HET"/>
    <property type="match status" value="1"/>
</dbReference>
<dbReference type="Gene3D" id="3.40.50.720">
    <property type="entry name" value="NAD(P)-binding Rossmann-like Domain"/>
    <property type="match status" value="1"/>
</dbReference>
<dbReference type="PANTHER" id="PTHR42879:SF6">
    <property type="entry name" value="NADPH-DEPENDENT REDUCTASE BACG"/>
    <property type="match status" value="1"/>
</dbReference>
<dbReference type="EC" id="1.1.1.100" evidence="2"/>
<feature type="domain" description="Heterokaryon incompatibility" evidence="4">
    <location>
        <begin position="347"/>
        <end position="481"/>
    </location>
</feature>
<keyword evidence="6" id="KW-1185">Reference proteome</keyword>
<dbReference type="GeneID" id="34606524"/>
<dbReference type="AlphaFoldDB" id="A0A177EQW8"/>
<evidence type="ECO:0000259" key="4">
    <source>
        <dbReference type="Pfam" id="PF06985"/>
    </source>
</evidence>
<evidence type="ECO:0000256" key="3">
    <source>
        <dbReference type="ARBA" id="ARBA00048508"/>
    </source>
</evidence>